<dbReference type="Proteomes" id="UP001186452">
    <property type="component" value="Unassembled WGS sequence"/>
</dbReference>
<feature type="transmembrane region" description="Helical" evidence="1">
    <location>
        <begin position="6"/>
        <end position="24"/>
    </location>
</feature>
<proteinExistence type="predicted"/>
<keyword evidence="3" id="KW-1185">Reference proteome</keyword>
<comment type="caution">
    <text evidence="2">The sequence shown here is derived from an EMBL/GenBank/DDBJ whole genome shotgun (WGS) entry which is preliminary data.</text>
</comment>
<feature type="transmembrane region" description="Helical" evidence="1">
    <location>
        <begin position="163"/>
        <end position="181"/>
    </location>
</feature>
<sequence>MFLVKLIAAVLGVTIAFFKLHALFESKTKLRAEFEFAKKFFNSLNEKESNDNSSYTEALGYRALMGNKNAPIDEIKYVLELDNAVDRLKDYQRAFNKVKASAHTHPTNQVMTKKFRLARRYDGPWRVKVFSIFFAISYGVLALIAMAPLLFRTMFVEGSIVGQILWVAIFGFYSALFLNEYHQLVAAKRLVEASEKHIPKSKKKESDLAENLSL</sequence>
<keyword evidence="1" id="KW-1133">Transmembrane helix</keyword>
<reference evidence="2 3" key="1">
    <citation type="submission" date="2023-10" db="EMBL/GenBank/DDBJ databases">
        <title>Marine bacteria isolated from horseshoe crab.</title>
        <authorList>
            <person name="Cheng T.H."/>
        </authorList>
    </citation>
    <scope>NUCLEOTIDE SEQUENCE [LARGE SCALE GENOMIC DNA]</scope>
    <source>
        <strain evidence="2 3">HSC6</strain>
    </source>
</reference>
<keyword evidence="1" id="KW-0472">Membrane</keyword>
<evidence type="ECO:0000256" key="1">
    <source>
        <dbReference type="SAM" id="Phobius"/>
    </source>
</evidence>
<dbReference type="EMBL" id="JAWJZI010000009">
    <property type="protein sequence ID" value="MDV5170977.1"/>
    <property type="molecule type" value="Genomic_DNA"/>
</dbReference>
<name>A0ABU3ZLG8_9GAMM</name>
<organism evidence="2 3">
    <name type="scientific">Photobacterium rosenbergii</name>
    <dbReference type="NCBI Taxonomy" id="294936"/>
    <lineage>
        <taxon>Bacteria</taxon>
        <taxon>Pseudomonadati</taxon>
        <taxon>Pseudomonadota</taxon>
        <taxon>Gammaproteobacteria</taxon>
        <taxon>Vibrionales</taxon>
        <taxon>Vibrionaceae</taxon>
        <taxon>Photobacterium</taxon>
    </lineage>
</organism>
<protein>
    <submittedName>
        <fullName evidence="2">Uncharacterized protein</fullName>
    </submittedName>
</protein>
<evidence type="ECO:0000313" key="3">
    <source>
        <dbReference type="Proteomes" id="UP001186452"/>
    </source>
</evidence>
<accession>A0ABU3ZLG8</accession>
<evidence type="ECO:0000313" key="2">
    <source>
        <dbReference type="EMBL" id="MDV5170977.1"/>
    </source>
</evidence>
<keyword evidence="1" id="KW-0812">Transmembrane</keyword>
<feature type="transmembrane region" description="Helical" evidence="1">
    <location>
        <begin position="129"/>
        <end position="151"/>
    </location>
</feature>
<dbReference type="RefSeq" id="WP_317523791.1">
    <property type="nucleotide sequence ID" value="NZ_JAWJZI010000009.1"/>
</dbReference>
<gene>
    <name evidence="2" type="ORF">R2X38_18430</name>
</gene>